<evidence type="ECO:0000313" key="2">
    <source>
        <dbReference type="Proteomes" id="UP000580654"/>
    </source>
</evidence>
<dbReference type="Proteomes" id="UP000580654">
    <property type="component" value="Unassembled WGS sequence"/>
</dbReference>
<keyword evidence="2" id="KW-1185">Reference proteome</keyword>
<proteinExistence type="predicted"/>
<dbReference type="PANTHER" id="PTHR41368:SF1">
    <property type="entry name" value="PROTEIN YGHO"/>
    <property type="match status" value="1"/>
</dbReference>
<dbReference type="SUPFAM" id="SSF55729">
    <property type="entry name" value="Acyl-CoA N-acyltransferases (Nat)"/>
    <property type="match status" value="1"/>
</dbReference>
<reference evidence="1 2" key="1">
    <citation type="submission" date="2020-08" db="EMBL/GenBank/DDBJ databases">
        <title>Genomic Encyclopedia of Type Strains, Phase IV (KMG-IV): sequencing the most valuable type-strain genomes for metagenomic binning, comparative biology and taxonomic classification.</title>
        <authorList>
            <person name="Goeker M."/>
        </authorList>
    </citation>
    <scope>NUCLEOTIDE SEQUENCE [LARGE SCALE GENOMIC DNA]</scope>
    <source>
        <strain evidence="1 2">DSM 25622</strain>
    </source>
</reference>
<accession>A0A840YD77</accession>
<organism evidence="1 2">
    <name type="scientific">Muricoccus pecuniae</name>
    <dbReference type="NCBI Taxonomy" id="693023"/>
    <lineage>
        <taxon>Bacteria</taxon>
        <taxon>Pseudomonadati</taxon>
        <taxon>Pseudomonadota</taxon>
        <taxon>Alphaproteobacteria</taxon>
        <taxon>Acetobacterales</taxon>
        <taxon>Roseomonadaceae</taxon>
        <taxon>Muricoccus</taxon>
    </lineage>
</organism>
<sequence length="386" mass="42909">MTPRAAASQPIEVELVGGRAALDRFIRLPNTLNSADPAWVPPLAMERRGALSPRSNPWFRHGEAAFWIARRGGRDVGRISAQEDRLAPAVEGQRPAYFGLLAAEDDREVFAALLGTAEAWAASRGLRLVQGPFSLSINEQTGLLVSGFDTPPMLMMPHDPPYAGPHLEALGYRKARDLLAYVCEPDVPLPPAAARAIARGLPAGVTLRPLRRRELRAEVDLLIDIFNEAWAGNWGFVPFTPEEVAHLASELRPLLHERLVWFAEMRGRAVGFGVCLPNLNEAIRDLSGRLLPFGWARLLWRLKVKGVSTARVPLMGFRREIGAGMLGRVLPIFLIEALRREALALGFKRIEMSWVLEDNLRMRHIAEAFGARAYKTYRVYEKALPA</sequence>
<name>A0A840YD77_9PROT</name>
<dbReference type="InterPro" id="IPR039968">
    <property type="entry name" value="BcerS-like"/>
</dbReference>
<gene>
    <name evidence="1" type="ORF">FHS87_002121</name>
</gene>
<comment type="caution">
    <text evidence="1">The sequence shown here is derived from an EMBL/GenBank/DDBJ whole genome shotgun (WGS) entry which is preliminary data.</text>
</comment>
<dbReference type="EMBL" id="JACIJD010000008">
    <property type="protein sequence ID" value="MBB5694081.1"/>
    <property type="molecule type" value="Genomic_DNA"/>
</dbReference>
<dbReference type="AlphaFoldDB" id="A0A840YD77"/>
<dbReference type="InterPro" id="IPR016181">
    <property type="entry name" value="Acyl_CoA_acyltransferase"/>
</dbReference>
<protein>
    <recommendedName>
        <fullName evidence="3">dATP pyrophosphohydrolase</fullName>
    </recommendedName>
</protein>
<dbReference type="PANTHER" id="PTHR41368">
    <property type="entry name" value="PROTEIN YGHO"/>
    <property type="match status" value="1"/>
</dbReference>
<dbReference type="RefSeq" id="WP_312861962.1">
    <property type="nucleotide sequence ID" value="NZ_JACIJD010000008.1"/>
</dbReference>
<dbReference type="Gene3D" id="3.40.630.30">
    <property type="match status" value="1"/>
</dbReference>
<evidence type="ECO:0000313" key="1">
    <source>
        <dbReference type="EMBL" id="MBB5694081.1"/>
    </source>
</evidence>
<evidence type="ECO:0008006" key="3">
    <source>
        <dbReference type="Google" id="ProtNLM"/>
    </source>
</evidence>